<organism evidence="1 2">
    <name type="scientific">Leptospira stimsonii</name>
    <dbReference type="NCBI Taxonomy" id="2202203"/>
    <lineage>
        <taxon>Bacteria</taxon>
        <taxon>Pseudomonadati</taxon>
        <taxon>Spirochaetota</taxon>
        <taxon>Spirochaetia</taxon>
        <taxon>Leptospirales</taxon>
        <taxon>Leptospiraceae</taxon>
        <taxon>Leptospira</taxon>
    </lineage>
</organism>
<gene>
    <name evidence="1" type="ORF">DLM78_11445</name>
</gene>
<name>A0A8B3CQG6_9LEPT</name>
<dbReference type="EMBL" id="QHCS01000002">
    <property type="protein sequence ID" value="RHX86430.1"/>
    <property type="molecule type" value="Genomic_DNA"/>
</dbReference>
<dbReference type="Proteomes" id="UP000266669">
    <property type="component" value="Unassembled WGS sequence"/>
</dbReference>
<evidence type="ECO:0000313" key="1">
    <source>
        <dbReference type="EMBL" id="RHX86430.1"/>
    </source>
</evidence>
<sequence length="81" mass="9515">MQTYLLGNQAKAKSFRPVCADSLGKTISIFRGEHWKEENLRLLDFSDKGQFFPKNGNRRKDSRKENELFQKSVFFEKNSII</sequence>
<accession>A0A8B3CQG6</accession>
<protein>
    <submittedName>
        <fullName evidence="1">Uncharacterized protein</fullName>
    </submittedName>
</protein>
<comment type="caution">
    <text evidence="1">The sequence shown here is derived from an EMBL/GenBank/DDBJ whole genome shotgun (WGS) entry which is preliminary data.</text>
</comment>
<evidence type="ECO:0000313" key="2">
    <source>
        <dbReference type="Proteomes" id="UP000266669"/>
    </source>
</evidence>
<dbReference type="AlphaFoldDB" id="A0A8B3CQG6"/>
<reference evidence="2" key="1">
    <citation type="submission" date="2018-05" db="EMBL/GenBank/DDBJ databases">
        <title>Leptospira yasudae sp. nov. and Leptospira stimsonii sp. nov., two pathogenic species of the genus Leptospira isolated from environmental sources.</title>
        <authorList>
            <person name="Casanovas-Massana A."/>
            <person name="Hamond C."/>
            <person name="Santos L.A."/>
            <person name="Hacker K.P."/>
            <person name="Balassiano I."/>
            <person name="Medeiros M.A."/>
            <person name="Reis M.G."/>
            <person name="Ko A.I."/>
            <person name="Wunder E.A."/>
        </authorList>
    </citation>
    <scope>NUCLEOTIDE SEQUENCE [LARGE SCALE GENOMIC DNA]</scope>
    <source>
        <strain evidence="2">AMB6-RJ</strain>
    </source>
</reference>
<proteinExistence type="predicted"/>